<dbReference type="OrthoDB" id="9791355at2"/>
<dbReference type="Pfam" id="PF04023">
    <property type="entry name" value="FeoA"/>
    <property type="match status" value="1"/>
</dbReference>
<dbReference type="InterPro" id="IPR001367">
    <property type="entry name" value="Fe_dep_repressor"/>
</dbReference>
<dbReference type="Proteomes" id="UP000193136">
    <property type="component" value="Unassembled WGS sequence"/>
</dbReference>
<keyword evidence="3" id="KW-0408">Iron</keyword>
<proteinExistence type="predicted"/>
<dbReference type="SUPFAM" id="SSF50037">
    <property type="entry name" value="C-terminal domain of transcriptional repressors"/>
    <property type="match status" value="1"/>
</dbReference>
<sequence length="216" mass="24164">MNVSEKAEEILEALWIVIEEEGDNAAHFERLSVDAADAGLQELQRLAYVEVKGERVYLRPEGREEARMTVRRHRLAERLMMDVLDLKGAEGDARACEMEHLLHRGVDTKLCTLLNHPTTCPHGKPIPPGSCCEEARHAGDTGVVALTELKAGESGEIAYLSTGNDKKMQKLMSMGVLPGNRIVLSRTFPSYIFKVGFSEFAVDDELAREIFIRRQE</sequence>
<accession>A0A1X0Y336</accession>
<dbReference type="InterPro" id="IPR022689">
    <property type="entry name" value="Iron_dep_repressor"/>
</dbReference>
<dbReference type="Pfam" id="PF02742">
    <property type="entry name" value="Fe_dep_repr_C"/>
    <property type="match status" value="1"/>
</dbReference>
<comment type="subcellular location">
    <subcellularLocation>
        <location evidence="1">Cytoplasm</location>
    </subcellularLocation>
</comment>
<dbReference type="PANTHER" id="PTHR33238">
    <property type="entry name" value="IRON (METAL) DEPENDENT REPRESSOR, DTXR FAMILY"/>
    <property type="match status" value="1"/>
</dbReference>
<dbReference type="InterPro" id="IPR038157">
    <property type="entry name" value="FeoA_core_dom"/>
</dbReference>
<dbReference type="GO" id="GO:0003700">
    <property type="term" value="F:DNA-binding transcription factor activity"/>
    <property type="evidence" value="ECO:0007669"/>
    <property type="project" value="InterPro"/>
</dbReference>
<dbReference type="InterPro" id="IPR008988">
    <property type="entry name" value="Transcriptional_repressor_C"/>
</dbReference>
<dbReference type="GO" id="GO:0005737">
    <property type="term" value="C:cytoplasm"/>
    <property type="evidence" value="ECO:0007669"/>
    <property type="project" value="UniProtKB-SubCell"/>
</dbReference>
<reference evidence="5 6" key="1">
    <citation type="submission" date="2017-03" db="EMBL/GenBank/DDBJ databases">
        <title>Genome sequence of Geothermobacter sp. EPR-M, Deep-Sea Iron Reducer.</title>
        <authorList>
            <person name="Tully B."/>
            <person name="Savalia P."/>
            <person name="Abuyen K."/>
            <person name="Baughan C."/>
            <person name="Romero E."/>
            <person name="Ronkowski C."/>
            <person name="Torres B."/>
            <person name="Tremblay J."/>
            <person name="Trujillo A."/>
            <person name="Tyler M."/>
            <person name="Perez-Rodriguez I."/>
            <person name="Amend J."/>
        </authorList>
    </citation>
    <scope>NUCLEOTIDE SEQUENCE [LARGE SCALE GENOMIC DNA]</scope>
    <source>
        <strain evidence="5 6">EPR-M</strain>
    </source>
</reference>
<organism evidence="5 6">
    <name type="scientific">Geothermobacter hydrogeniphilus</name>
    <dbReference type="NCBI Taxonomy" id="1969733"/>
    <lineage>
        <taxon>Bacteria</taxon>
        <taxon>Pseudomonadati</taxon>
        <taxon>Thermodesulfobacteriota</taxon>
        <taxon>Desulfuromonadia</taxon>
        <taxon>Desulfuromonadales</taxon>
        <taxon>Geothermobacteraceae</taxon>
        <taxon>Geothermobacter</taxon>
    </lineage>
</organism>
<keyword evidence="6" id="KW-1185">Reference proteome</keyword>
<evidence type="ECO:0000313" key="5">
    <source>
        <dbReference type="EMBL" id="ORJ59556.1"/>
    </source>
</evidence>
<dbReference type="InterPro" id="IPR036388">
    <property type="entry name" value="WH-like_DNA-bd_sf"/>
</dbReference>
<evidence type="ECO:0000313" key="6">
    <source>
        <dbReference type="Proteomes" id="UP000193136"/>
    </source>
</evidence>
<dbReference type="SMART" id="SM00529">
    <property type="entry name" value="HTH_DTXR"/>
    <property type="match status" value="1"/>
</dbReference>
<dbReference type="GO" id="GO:0046914">
    <property type="term" value="F:transition metal ion binding"/>
    <property type="evidence" value="ECO:0007669"/>
    <property type="project" value="InterPro"/>
</dbReference>
<dbReference type="EMBL" id="NAAD01000011">
    <property type="protein sequence ID" value="ORJ59556.1"/>
    <property type="molecule type" value="Genomic_DNA"/>
</dbReference>
<feature type="domain" description="Ferrous iron transporter FeoA-like" evidence="4">
    <location>
        <begin position="144"/>
        <end position="214"/>
    </location>
</feature>
<comment type="subunit">
    <text evidence="2">Homodimer.</text>
</comment>
<comment type="caution">
    <text evidence="5">The sequence shown here is derived from an EMBL/GenBank/DDBJ whole genome shotgun (WGS) entry which is preliminary data.</text>
</comment>
<dbReference type="AlphaFoldDB" id="A0A1X0Y336"/>
<dbReference type="SUPFAM" id="SSF47979">
    <property type="entry name" value="Iron-dependent repressor protein, dimerization domain"/>
    <property type="match status" value="1"/>
</dbReference>
<dbReference type="PANTHER" id="PTHR33238:SF11">
    <property type="entry name" value="TRANSCRIPTIONAL REGULATOR MNTR"/>
    <property type="match status" value="1"/>
</dbReference>
<dbReference type="InterPro" id="IPR036421">
    <property type="entry name" value="Fe_dep_repressor_sf"/>
</dbReference>
<dbReference type="InterPro" id="IPR007167">
    <property type="entry name" value="Fe-transptr_FeoA-like"/>
</dbReference>
<dbReference type="InterPro" id="IPR050536">
    <property type="entry name" value="DtxR_MntR_Metal-Reg"/>
</dbReference>
<protein>
    <submittedName>
        <fullName evidence="5">Transcriptional regulator</fullName>
    </submittedName>
</protein>
<dbReference type="RefSeq" id="WP_085010600.1">
    <property type="nucleotide sequence ID" value="NZ_NAAD01000011.1"/>
</dbReference>
<dbReference type="GO" id="GO:0046983">
    <property type="term" value="F:protein dimerization activity"/>
    <property type="evidence" value="ECO:0007669"/>
    <property type="project" value="InterPro"/>
</dbReference>
<evidence type="ECO:0000256" key="2">
    <source>
        <dbReference type="ARBA" id="ARBA00011738"/>
    </source>
</evidence>
<evidence type="ECO:0000259" key="4">
    <source>
        <dbReference type="SMART" id="SM00899"/>
    </source>
</evidence>
<evidence type="ECO:0000256" key="1">
    <source>
        <dbReference type="ARBA" id="ARBA00004496"/>
    </source>
</evidence>
<evidence type="ECO:0000256" key="3">
    <source>
        <dbReference type="ARBA" id="ARBA00023004"/>
    </source>
</evidence>
<dbReference type="Gene3D" id="2.30.30.90">
    <property type="match status" value="1"/>
</dbReference>
<name>A0A1X0Y336_9BACT</name>
<dbReference type="STRING" id="1969733.B5V00_09740"/>
<dbReference type="SMART" id="SM00899">
    <property type="entry name" value="FeoA"/>
    <property type="match status" value="1"/>
</dbReference>
<dbReference type="Gene3D" id="1.10.10.10">
    <property type="entry name" value="Winged helix-like DNA-binding domain superfamily/Winged helix DNA-binding domain"/>
    <property type="match status" value="1"/>
</dbReference>
<gene>
    <name evidence="5" type="ORF">B5V00_09740</name>
</gene>